<proteinExistence type="predicted"/>
<dbReference type="EMBL" id="VSRR010012428">
    <property type="protein sequence ID" value="MPC54533.1"/>
    <property type="molecule type" value="Genomic_DNA"/>
</dbReference>
<sequence length="112" mass="11614">MSHLSSPGPRFLRLSPSLASSPFQFCHIDAASPHGLDTRGSTRGSLSLAGAVHAPLTTLTSTPTGDKQHNSPPATSPPATASPGTTSDTTPGLPIRERVKPAARKTKHTEKL</sequence>
<keyword evidence="3" id="KW-1185">Reference proteome</keyword>
<feature type="compositionally biased region" description="Basic residues" evidence="1">
    <location>
        <begin position="101"/>
        <end position="112"/>
    </location>
</feature>
<comment type="caution">
    <text evidence="2">The sequence shown here is derived from an EMBL/GenBank/DDBJ whole genome shotgun (WGS) entry which is preliminary data.</text>
</comment>
<dbReference type="AlphaFoldDB" id="A0A5B7GB64"/>
<evidence type="ECO:0000256" key="1">
    <source>
        <dbReference type="SAM" id="MobiDB-lite"/>
    </source>
</evidence>
<accession>A0A5B7GB64</accession>
<feature type="compositionally biased region" description="Low complexity" evidence="1">
    <location>
        <begin position="71"/>
        <end position="91"/>
    </location>
</feature>
<evidence type="ECO:0000313" key="3">
    <source>
        <dbReference type="Proteomes" id="UP000324222"/>
    </source>
</evidence>
<reference evidence="2 3" key="1">
    <citation type="submission" date="2019-05" db="EMBL/GenBank/DDBJ databases">
        <title>Another draft genome of Portunus trituberculatus and its Hox gene families provides insights of decapod evolution.</title>
        <authorList>
            <person name="Jeong J.-H."/>
            <person name="Song I."/>
            <person name="Kim S."/>
            <person name="Choi T."/>
            <person name="Kim D."/>
            <person name="Ryu S."/>
            <person name="Kim W."/>
        </authorList>
    </citation>
    <scope>NUCLEOTIDE SEQUENCE [LARGE SCALE GENOMIC DNA]</scope>
    <source>
        <tissue evidence="2">Muscle</tissue>
    </source>
</reference>
<dbReference type="Proteomes" id="UP000324222">
    <property type="component" value="Unassembled WGS sequence"/>
</dbReference>
<evidence type="ECO:0000313" key="2">
    <source>
        <dbReference type="EMBL" id="MPC54533.1"/>
    </source>
</evidence>
<gene>
    <name evidence="2" type="ORF">E2C01_048454</name>
</gene>
<protein>
    <submittedName>
        <fullName evidence="2">Uncharacterized protein</fullName>
    </submittedName>
</protein>
<organism evidence="2 3">
    <name type="scientific">Portunus trituberculatus</name>
    <name type="common">Swimming crab</name>
    <name type="synonym">Neptunus trituberculatus</name>
    <dbReference type="NCBI Taxonomy" id="210409"/>
    <lineage>
        <taxon>Eukaryota</taxon>
        <taxon>Metazoa</taxon>
        <taxon>Ecdysozoa</taxon>
        <taxon>Arthropoda</taxon>
        <taxon>Crustacea</taxon>
        <taxon>Multicrustacea</taxon>
        <taxon>Malacostraca</taxon>
        <taxon>Eumalacostraca</taxon>
        <taxon>Eucarida</taxon>
        <taxon>Decapoda</taxon>
        <taxon>Pleocyemata</taxon>
        <taxon>Brachyura</taxon>
        <taxon>Eubrachyura</taxon>
        <taxon>Portunoidea</taxon>
        <taxon>Portunidae</taxon>
        <taxon>Portuninae</taxon>
        <taxon>Portunus</taxon>
    </lineage>
</organism>
<name>A0A5B7GB64_PORTR</name>
<feature type="region of interest" description="Disordered" evidence="1">
    <location>
        <begin position="30"/>
        <end position="112"/>
    </location>
</feature>